<feature type="domain" description="SXP/RAL-2 family protein Ani s 5-like cation-binding" evidence="2">
    <location>
        <begin position="39"/>
        <end position="139"/>
    </location>
</feature>
<evidence type="ECO:0000256" key="1">
    <source>
        <dbReference type="SAM" id="SignalP"/>
    </source>
</evidence>
<dbReference type="PANTHER" id="PTHR21593:SF36">
    <property type="entry name" value="DUF148 DOMAIN-CONTAINING PROTEIN-RELATED"/>
    <property type="match status" value="1"/>
</dbReference>
<dbReference type="PANTHER" id="PTHR21593">
    <property type="entry name" value="PRION-LIKE- Q/N-RICH -DOMAIN-BEARING PROTEIN PROTEIN"/>
    <property type="match status" value="1"/>
</dbReference>
<feature type="signal peptide" evidence="1">
    <location>
        <begin position="1"/>
        <end position="20"/>
    </location>
</feature>
<dbReference type="InterPro" id="IPR003677">
    <property type="entry name" value="ANIS5_cation-bd"/>
</dbReference>
<name>A0AAV5SW88_9BILA</name>
<keyword evidence="4" id="KW-1185">Reference proteome</keyword>
<comment type="caution">
    <text evidence="3">The sequence shown here is derived from an EMBL/GenBank/DDBJ whole genome shotgun (WGS) entry which is preliminary data.</text>
</comment>
<dbReference type="InterPro" id="IPR052823">
    <property type="entry name" value="SXP/RAL-2_related"/>
</dbReference>
<dbReference type="Pfam" id="PF02520">
    <property type="entry name" value="ANIS5_cation-bd"/>
    <property type="match status" value="1"/>
</dbReference>
<gene>
    <name evidence="3" type="ORF">PENTCL1PPCAC_5941</name>
</gene>
<evidence type="ECO:0000313" key="3">
    <source>
        <dbReference type="EMBL" id="GMS83766.1"/>
    </source>
</evidence>
<accession>A0AAV5SW88</accession>
<proteinExistence type="predicted"/>
<feature type="chain" id="PRO_5043360814" description="SXP/RAL-2 family protein Ani s 5-like cation-binding domain-containing protein" evidence="1">
    <location>
        <begin position="21"/>
        <end position="159"/>
    </location>
</feature>
<protein>
    <recommendedName>
        <fullName evidence="2">SXP/RAL-2 family protein Ani s 5-like cation-binding domain-containing protein</fullName>
    </recommendedName>
</protein>
<organism evidence="3 4">
    <name type="scientific">Pristionchus entomophagus</name>
    <dbReference type="NCBI Taxonomy" id="358040"/>
    <lineage>
        <taxon>Eukaryota</taxon>
        <taxon>Metazoa</taxon>
        <taxon>Ecdysozoa</taxon>
        <taxon>Nematoda</taxon>
        <taxon>Chromadorea</taxon>
        <taxon>Rhabditida</taxon>
        <taxon>Rhabditina</taxon>
        <taxon>Diplogasteromorpha</taxon>
        <taxon>Diplogasteroidea</taxon>
        <taxon>Neodiplogasteridae</taxon>
        <taxon>Pristionchus</taxon>
    </lineage>
</organism>
<feature type="non-terminal residue" evidence="3">
    <location>
        <position position="1"/>
    </location>
</feature>
<dbReference type="AlphaFoldDB" id="A0AAV5SW88"/>
<reference evidence="3" key="1">
    <citation type="submission" date="2023-10" db="EMBL/GenBank/DDBJ databases">
        <title>Genome assembly of Pristionchus species.</title>
        <authorList>
            <person name="Yoshida K."/>
            <person name="Sommer R.J."/>
        </authorList>
    </citation>
    <scope>NUCLEOTIDE SEQUENCE</scope>
    <source>
        <strain evidence="3">RS0144</strain>
    </source>
</reference>
<evidence type="ECO:0000259" key="2">
    <source>
        <dbReference type="Pfam" id="PF02520"/>
    </source>
</evidence>
<keyword evidence="1" id="KW-0732">Signal</keyword>
<evidence type="ECO:0000313" key="4">
    <source>
        <dbReference type="Proteomes" id="UP001432027"/>
    </source>
</evidence>
<dbReference type="Proteomes" id="UP001432027">
    <property type="component" value="Unassembled WGS sequence"/>
</dbReference>
<dbReference type="EMBL" id="BTSX01000002">
    <property type="protein sequence ID" value="GMS83766.1"/>
    <property type="molecule type" value="Genomic_DNA"/>
</dbReference>
<sequence length="159" mass="17330">FQMHLILPLLLLSFSLLVLSQSPAKPAPPPFLDGLSNDQKREFGQIASNKKISRLDLRNKVYEWADKNGVRAGVEDYLTKKNKAKADQRARIGAAIDNLPGAYKTLNALGDDDSLTQEDADSKIKQAMAGYTWELKELLRLAGPGNQGRKPGSAPADAA</sequence>